<feature type="transmembrane region" description="Helical" evidence="9">
    <location>
        <begin position="1157"/>
        <end position="1176"/>
    </location>
</feature>
<dbReference type="PROSITE" id="PS50068">
    <property type="entry name" value="LDLRA_2"/>
    <property type="match status" value="1"/>
</dbReference>
<dbReference type="EMBL" id="CAJNOR010000079">
    <property type="protein sequence ID" value="CAF0787566.1"/>
    <property type="molecule type" value="Genomic_DNA"/>
</dbReference>
<evidence type="ECO:0000259" key="11">
    <source>
        <dbReference type="PROSITE" id="PS50262"/>
    </source>
</evidence>
<dbReference type="Pfam" id="PF00008">
    <property type="entry name" value="EGF"/>
    <property type="match status" value="1"/>
</dbReference>
<dbReference type="InterPro" id="IPR002172">
    <property type="entry name" value="LDrepeatLR_classA_rpt"/>
</dbReference>
<evidence type="ECO:0000256" key="4">
    <source>
        <dbReference type="ARBA" id="ARBA00022989"/>
    </source>
</evidence>
<keyword evidence="5 9" id="KW-0472">Membrane</keyword>
<dbReference type="OrthoDB" id="6411962at2759"/>
<dbReference type="PANTHER" id="PTHR14949:SF56">
    <property type="entry name" value="EGF-LIKE-DOMAIN, MULTIPLE 7"/>
    <property type="match status" value="1"/>
</dbReference>
<feature type="disulfide bond" evidence="7">
    <location>
        <begin position="578"/>
        <end position="588"/>
    </location>
</feature>
<evidence type="ECO:0000256" key="1">
    <source>
        <dbReference type="ARBA" id="ARBA00004370"/>
    </source>
</evidence>
<evidence type="ECO:0000256" key="8">
    <source>
        <dbReference type="PROSITE-ProRule" id="PRU00124"/>
    </source>
</evidence>
<feature type="domain" description="EGF-like" evidence="10">
    <location>
        <begin position="649"/>
        <end position="692"/>
    </location>
</feature>
<dbReference type="InterPro" id="IPR000742">
    <property type="entry name" value="EGF"/>
</dbReference>
<dbReference type="PRINTS" id="PR00261">
    <property type="entry name" value="LDLRECEPTOR"/>
</dbReference>
<evidence type="ECO:0000256" key="6">
    <source>
        <dbReference type="ARBA" id="ARBA00023157"/>
    </source>
</evidence>
<organism evidence="12 14">
    <name type="scientific">Adineta ricciae</name>
    <name type="common">Rotifer</name>
    <dbReference type="NCBI Taxonomy" id="249248"/>
    <lineage>
        <taxon>Eukaryota</taxon>
        <taxon>Metazoa</taxon>
        <taxon>Spiralia</taxon>
        <taxon>Gnathifera</taxon>
        <taxon>Rotifera</taxon>
        <taxon>Eurotatoria</taxon>
        <taxon>Bdelloidea</taxon>
        <taxon>Adinetida</taxon>
        <taxon>Adinetidae</taxon>
        <taxon>Adineta</taxon>
    </lineage>
</organism>
<dbReference type="Proteomes" id="UP000663828">
    <property type="component" value="Unassembled WGS sequence"/>
</dbReference>
<feature type="disulfide bond" evidence="8">
    <location>
        <begin position="330"/>
        <end position="345"/>
    </location>
</feature>
<feature type="disulfide bond" evidence="7">
    <location>
        <begin position="682"/>
        <end position="691"/>
    </location>
</feature>
<dbReference type="GO" id="GO:0009986">
    <property type="term" value="C:cell surface"/>
    <property type="evidence" value="ECO:0007669"/>
    <property type="project" value="TreeGrafter"/>
</dbReference>
<comment type="caution">
    <text evidence="7">Lacks conserved residue(s) required for the propagation of feature annotation.</text>
</comment>
<evidence type="ECO:0000256" key="2">
    <source>
        <dbReference type="ARBA" id="ARBA00022692"/>
    </source>
</evidence>
<evidence type="ECO:0000256" key="5">
    <source>
        <dbReference type="ARBA" id="ARBA00023136"/>
    </source>
</evidence>
<dbReference type="InterPro" id="IPR017452">
    <property type="entry name" value="GPCR_Rhodpsn_7TM"/>
</dbReference>
<dbReference type="SUPFAM" id="SSF81321">
    <property type="entry name" value="Family A G protein-coupled receptor-like"/>
    <property type="match status" value="1"/>
</dbReference>
<comment type="subcellular location">
    <subcellularLocation>
        <location evidence="1">Membrane</location>
    </subcellularLocation>
</comment>
<sequence length="1238" mass="144463">MLFVPNIPVFFDHVYVAYEKNDLPPVDGTVFPYLCSNKSFHDGSLELISNVLLNNTRCYKSSGFTISTSYSPILWPLRFVDFYNTIFLTLVKYNPIVHLPLNSCNEFNLYQCQNSLKCIGFHRLMNGVLDCPSNDDETMFNDTNTQIYNQLKRTYYKCYFSNKYILQSAINDRHCDCGFSESHVCEDEDASENYTLRTISFQTMCDRFTELYPIMIDGQNQTDETECTQWDCNNIYTRCNKVWNCWDGEDEYGCESYPLMFNCPLNTRICVTLNTSEFMCLPTGKFNDGEVDCLGGLDEPILCRSKLVYSRPFYCLHSQPPQCLTGSSLCDDRIECSNADDERFCYRNRTLSKYHSSYVNTSQTRMRDIQNFLHSVMEDNVRKAEIEYFRIIGFNESYTNKINKNDVYLANNLPMNRFSILDEYRCHRGLYLRAWLNTSSNNYTDTCLCTPSYYGNRCQYQNERLSLSIRLHALTNSWQVPFAILILLIDDTNQRTIHSFEQFTYLSVRDCQIKFNVHLFYSTRPKDMNRNYSIHIDIYEQFSLEYRGSFLYPVKFLFLPVHRIAFIVNIPSKDDHSCVSNNCQHGKCQKYFNEEETFCRCDQGWSGKYCHIQHNCTCSSNSKCVGMLSDNRSICLCKVNQFGSRCYLRNTVCERFPCQNNGSCIANDDFMISNKKKYTCLCPKGFNGDQCQTKDNQIDFLFDNNMQLTQSVFIHFIRIIPFDQFAGIVPPSSPSRLTTLQSVLQSTNSMRIYWSQPFHLIFIETMDKIYYLAFLQANYVPSTEITERIDSSRRCPSINELVNETFAQLHVLRRMKSYHRICQQHSPHLQCFHDDQHLCLCYDFNAKRLANCFNFDHNRKFDCSGQSTCENGGQCFHDSPECPKQFICVCRSCYYGILCQFSTSEFDLSLDAILAYHITPSVHLFHQSTIIKVSLALTVLFFSFGAINAILSLITFQNKSTREVGCGIYLYVSLITTLLTIIMFTLKYFVYLSTQISSSSNESFMKFQCCSLDFLIRIFLNMDQWLHACVAMERAITVIRGVKFNKKASKELAKKIVIILLIFTVSTSVHDPIFRRLSEEVNETDNTKRIWCIVSYSPKLQIYNRIVNTFHFFVPFVINFISSLILITKKSHQQSQLYGDQSYLATLRKQVQEHQRLLVAPVVLFLLASPRLILAYLAKCMNSKRDSWIFLCGYLISFIPLMISFFLFAIPSKFYRKEYQRSIAHYQNLIRKRVRRAM</sequence>
<feature type="disulfide bond" evidence="7">
    <location>
        <begin position="601"/>
        <end position="610"/>
    </location>
</feature>
<keyword evidence="7" id="KW-0245">EGF-like domain</keyword>
<dbReference type="GO" id="GO:0016020">
    <property type="term" value="C:membrane"/>
    <property type="evidence" value="ECO:0007669"/>
    <property type="project" value="UniProtKB-SubCell"/>
</dbReference>
<feature type="transmembrane region" description="Helical" evidence="9">
    <location>
        <begin position="1106"/>
        <end position="1127"/>
    </location>
</feature>
<evidence type="ECO:0000313" key="14">
    <source>
        <dbReference type="Proteomes" id="UP000663828"/>
    </source>
</evidence>
<dbReference type="Proteomes" id="UP000663852">
    <property type="component" value="Unassembled WGS sequence"/>
</dbReference>
<dbReference type="PROSITE" id="PS50026">
    <property type="entry name" value="EGF_3"/>
    <property type="match status" value="2"/>
</dbReference>
<keyword evidence="4 9" id="KW-1133">Transmembrane helix</keyword>
<keyword evidence="6 7" id="KW-1015">Disulfide bond</keyword>
<dbReference type="InterPro" id="IPR050969">
    <property type="entry name" value="Dev_Signal_Modulators"/>
</dbReference>
<dbReference type="Gene3D" id="1.20.1070.10">
    <property type="entry name" value="Rhodopsin 7-helix transmembrane proteins"/>
    <property type="match status" value="1"/>
</dbReference>
<feature type="transmembrane region" description="Helical" evidence="9">
    <location>
        <begin position="968"/>
        <end position="991"/>
    </location>
</feature>
<proteinExistence type="predicted"/>
<dbReference type="CDD" id="cd00637">
    <property type="entry name" value="7tm_classA_rhodopsin-like"/>
    <property type="match status" value="1"/>
</dbReference>
<dbReference type="InterPro" id="IPR000276">
    <property type="entry name" value="GPCR_Rhodpsn"/>
</dbReference>
<feature type="domain" description="G-protein coupled receptors family 1 profile" evidence="11">
    <location>
        <begin position="947"/>
        <end position="1208"/>
    </location>
</feature>
<dbReference type="PROSITE" id="PS01186">
    <property type="entry name" value="EGF_2"/>
    <property type="match status" value="2"/>
</dbReference>
<dbReference type="SMART" id="SM00181">
    <property type="entry name" value="EGF"/>
    <property type="match status" value="4"/>
</dbReference>
<dbReference type="AlphaFoldDB" id="A0A813RY68"/>
<feature type="transmembrane region" description="Helical" evidence="9">
    <location>
        <begin position="1188"/>
        <end position="1210"/>
    </location>
</feature>
<dbReference type="GO" id="GO:0004930">
    <property type="term" value="F:G protein-coupled receptor activity"/>
    <property type="evidence" value="ECO:0007669"/>
    <property type="project" value="InterPro"/>
</dbReference>
<evidence type="ECO:0000313" key="13">
    <source>
        <dbReference type="EMBL" id="CAF1122922.1"/>
    </source>
</evidence>
<accession>A0A813RY68</accession>
<evidence type="ECO:0000256" key="7">
    <source>
        <dbReference type="PROSITE-ProRule" id="PRU00076"/>
    </source>
</evidence>
<comment type="caution">
    <text evidence="12">The sequence shown here is derived from an EMBL/GenBank/DDBJ whole genome shotgun (WGS) entry which is preliminary data.</text>
</comment>
<dbReference type="PANTHER" id="PTHR14949">
    <property type="entry name" value="EGF-LIKE-DOMAIN, MULTIPLE 7, 8"/>
    <property type="match status" value="1"/>
</dbReference>
<dbReference type="EMBL" id="CAJNOJ010000106">
    <property type="protein sequence ID" value="CAF1122922.1"/>
    <property type="molecule type" value="Genomic_DNA"/>
</dbReference>
<dbReference type="GO" id="GO:0005576">
    <property type="term" value="C:extracellular region"/>
    <property type="evidence" value="ECO:0007669"/>
    <property type="project" value="TreeGrafter"/>
</dbReference>
<keyword evidence="3" id="KW-0732">Signal</keyword>
<reference evidence="12" key="1">
    <citation type="submission" date="2021-02" db="EMBL/GenBank/DDBJ databases">
        <authorList>
            <person name="Nowell W R."/>
        </authorList>
    </citation>
    <scope>NUCLEOTIDE SEQUENCE</scope>
</reference>
<keyword evidence="2 9" id="KW-0812">Transmembrane</keyword>
<dbReference type="GO" id="GO:0005102">
    <property type="term" value="F:signaling receptor binding"/>
    <property type="evidence" value="ECO:0007669"/>
    <property type="project" value="TreeGrafter"/>
</dbReference>
<keyword evidence="14" id="KW-1185">Reference proteome</keyword>
<dbReference type="SMART" id="SM00192">
    <property type="entry name" value="LDLa"/>
    <property type="match status" value="3"/>
</dbReference>
<evidence type="ECO:0000256" key="9">
    <source>
        <dbReference type="SAM" id="Phobius"/>
    </source>
</evidence>
<name>A0A813RY68_ADIRI</name>
<dbReference type="PROSITE" id="PS50262">
    <property type="entry name" value="G_PROTEIN_RECEP_F1_2"/>
    <property type="match status" value="1"/>
</dbReference>
<dbReference type="Pfam" id="PF00001">
    <property type="entry name" value="7tm_1"/>
    <property type="match status" value="1"/>
</dbReference>
<evidence type="ECO:0000259" key="10">
    <source>
        <dbReference type="PROSITE" id="PS50026"/>
    </source>
</evidence>
<protein>
    <submittedName>
        <fullName evidence="12">Uncharacterized protein</fullName>
    </submittedName>
</protein>
<gene>
    <name evidence="13" type="ORF">EDS130_LOCUS21151</name>
    <name evidence="12" type="ORF">XAT740_LOCUS2311</name>
</gene>
<evidence type="ECO:0000256" key="3">
    <source>
        <dbReference type="ARBA" id="ARBA00022729"/>
    </source>
</evidence>
<dbReference type="SUPFAM" id="SSF57196">
    <property type="entry name" value="EGF/Laminin"/>
    <property type="match status" value="2"/>
</dbReference>
<dbReference type="PROSITE" id="PS00022">
    <property type="entry name" value="EGF_1"/>
    <property type="match status" value="3"/>
</dbReference>
<feature type="domain" description="EGF-like" evidence="10">
    <location>
        <begin position="574"/>
        <end position="611"/>
    </location>
</feature>
<evidence type="ECO:0000313" key="12">
    <source>
        <dbReference type="EMBL" id="CAF0787566.1"/>
    </source>
</evidence>
<feature type="transmembrane region" description="Helical" evidence="9">
    <location>
        <begin position="935"/>
        <end position="956"/>
    </location>
</feature>
<dbReference type="Gene3D" id="2.10.25.10">
    <property type="entry name" value="Laminin"/>
    <property type="match status" value="1"/>
</dbReference>